<dbReference type="GeneID" id="54300061"/>
<proteinExistence type="predicted"/>
<dbReference type="RefSeq" id="XP_033392768.1">
    <property type="nucleotide sequence ID" value="XM_033542564.1"/>
</dbReference>
<evidence type="ECO:0000313" key="2">
    <source>
        <dbReference type="EMBL" id="KAF2137050.1"/>
    </source>
</evidence>
<dbReference type="Proteomes" id="UP000799438">
    <property type="component" value="Unassembled WGS sequence"/>
</dbReference>
<dbReference type="EMBL" id="ML995507">
    <property type="protein sequence ID" value="KAF2137050.1"/>
    <property type="molecule type" value="Genomic_DNA"/>
</dbReference>
<keyword evidence="1" id="KW-0732">Signal</keyword>
<evidence type="ECO:0000256" key="1">
    <source>
        <dbReference type="SAM" id="SignalP"/>
    </source>
</evidence>
<feature type="signal peptide" evidence="1">
    <location>
        <begin position="1"/>
        <end position="22"/>
    </location>
</feature>
<keyword evidence="3" id="KW-1185">Reference proteome</keyword>
<evidence type="ECO:0000313" key="3">
    <source>
        <dbReference type="Proteomes" id="UP000799438"/>
    </source>
</evidence>
<name>A0A6A6AZ39_9PEZI</name>
<dbReference type="AlphaFoldDB" id="A0A6A6AZ39"/>
<sequence length="66" mass="6783">MKAATSTIVFAFAILLAPFVGAAPAPAENVQAVACTSDNYRDVCPPCNDAGSKGCFNGQCIENCNL</sequence>
<gene>
    <name evidence="2" type="ORF">K452DRAFT_302218</name>
</gene>
<protein>
    <submittedName>
        <fullName evidence="2">Uncharacterized protein</fullName>
    </submittedName>
</protein>
<organism evidence="2 3">
    <name type="scientific">Aplosporella prunicola CBS 121167</name>
    <dbReference type="NCBI Taxonomy" id="1176127"/>
    <lineage>
        <taxon>Eukaryota</taxon>
        <taxon>Fungi</taxon>
        <taxon>Dikarya</taxon>
        <taxon>Ascomycota</taxon>
        <taxon>Pezizomycotina</taxon>
        <taxon>Dothideomycetes</taxon>
        <taxon>Dothideomycetes incertae sedis</taxon>
        <taxon>Botryosphaeriales</taxon>
        <taxon>Aplosporellaceae</taxon>
        <taxon>Aplosporella</taxon>
    </lineage>
</organism>
<accession>A0A6A6AZ39</accession>
<reference evidence="2" key="1">
    <citation type="journal article" date="2020" name="Stud. Mycol.">
        <title>101 Dothideomycetes genomes: a test case for predicting lifestyles and emergence of pathogens.</title>
        <authorList>
            <person name="Haridas S."/>
            <person name="Albert R."/>
            <person name="Binder M."/>
            <person name="Bloem J."/>
            <person name="Labutti K."/>
            <person name="Salamov A."/>
            <person name="Andreopoulos B."/>
            <person name="Baker S."/>
            <person name="Barry K."/>
            <person name="Bills G."/>
            <person name="Bluhm B."/>
            <person name="Cannon C."/>
            <person name="Castanera R."/>
            <person name="Culley D."/>
            <person name="Daum C."/>
            <person name="Ezra D."/>
            <person name="Gonzalez J."/>
            <person name="Henrissat B."/>
            <person name="Kuo A."/>
            <person name="Liang C."/>
            <person name="Lipzen A."/>
            <person name="Lutzoni F."/>
            <person name="Magnuson J."/>
            <person name="Mondo S."/>
            <person name="Nolan M."/>
            <person name="Ohm R."/>
            <person name="Pangilinan J."/>
            <person name="Park H.-J."/>
            <person name="Ramirez L."/>
            <person name="Alfaro M."/>
            <person name="Sun H."/>
            <person name="Tritt A."/>
            <person name="Yoshinaga Y."/>
            <person name="Zwiers L.-H."/>
            <person name="Turgeon B."/>
            <person name="Goodwin S."/>
            <person name="Spatafora J."/>
            <person name="Crous P."/>
            <person name="Grigoriev I."/>
        </authorList>
    </citation>
    <scope>NUCLEOTIDE SEQUENCE</scope>
    <source>
        <strain evidence="2">CBS 121167</strain>
    </source>
</reference>
<feature type="chain" id="PRO_5025345728" evidence="1">
    <location>
        <begin position="23"/>
        <end position="66"/>
    </location>
</feature>